<keyword evidence="14" id="KW-1185">Reference proteome</keyword>
<feature type="region of interest" description="Disordered" evidence="10">
    <location>
        <begin position="41"/>
        <end position="69"/>
    </location>
</feature>
<feature type="domain" description="Rrn7/TAF1B N-terminal cyclin" evidence="11">
    <location>
        <begin position="86"/>
        <end position="211"/>
    </location>
</feature>
<keyword evidence="6" id="KW-0805">Transcription regulation</keyword>
<evidence type="ECO:0008006" key="15">
    <source>
        <dbReference type="Google" id="ProtNLM"/>
    </source>
</evidence>
<comment type="subcellular location">
    <subcellularLocation>
        <location evidence="1">Nucleus</location>
        <location evidence="1">Nucleolus</location>
    </subcellularLocation>
</comment>
<organism evidence="13 14">
    <name type="scientific">Phyllosticta capitalensis</name>
    <dbReference type="NCBI Taxonomy" id="121624"/>
    <lineage>
        <taxon>Eukaryota</taxon>
        <taxon>Fungi</taxon>
        <taxon>Dikarya</taxon>
        <taxon>Ascomycota</taxon>
        <taxon>Pezizomycotina</taxon>
        <taxon>Dothideomycetes</taxon>
        <taxon>Dothideomycetes incertae sedis</taxon>
        <taxon>Botryosphaeriales</taxon>
        <taxon>Phyllostictaceae</taxon>
        <taxon>Phyllosticta</taxon>
    </lineage>
</organism>
<evidence type="ECO:0000256" key="1">
    <source>
        <dbReference type="ARBA" id="ARBA00004604"/>
    </source>
</evidence>
<evidence type="ECO:0000259" key="11">
    <source>
        <dbReference type="Pfam" id="PF20644"/>
    </source>
</evidence>
<feature type="region of interest" description="Disordered" evidence="10">
    <location>
        <begin position="130"/>
        <end position="160"/>
    </location>
</feature>
<keyword evidence="5" id="KW-0862">Zinc</keyword>
<proteinExistence type="inferred from homology"/>
<dbReference type="Pfam" id="PF20644">
    <property type="entry name" value="Rrn7_cyclin_N"/>
    <property type="match status" value="1"/>
</dbReference>
<evidence type="ECO:0000259" key="12">
    <source>
        <dbReference type="Pfam" id="PF20645"/>
    </source>
</evidence>
<evidence type="ECO:0000256" key="10">
    <source>
        <dbReference type="SAM" id="MobiDB-lite"/>
    </source>
</evidence>
<accession>A0ABR1Y977</accession>
<evidence type="ECO:0000313" key="14">
    <source>
        <dbReference type="Proteomes" id="UP001492380"/>
    </source>
</evidence>
<dbReference type="Pfam" id="PF20645">
    <property type="entry name" value="Rrn7_cyclin_C"/>
    <property type="match status" value="1"/>
</dbReference>
<keyword evidence="7" id="KW-0238">DNA-binding</keyword>
<keyword evidence="3" id="KW-0479">Metal-binding</keyword>
<keyword evidence="4" id="KW-0863">Zinc-finger</keyword>
<gene>
    <name evidence="13" type="ORF">HDK90DRAFT_499767</name>
</gene>
<evidence type="ECO:0000256" key="4">
    <source>
        <dbReference type="ARBA" id="ARBA00022771"/>
    </source>
</evidence>
<evidence type="ECO:0000256" key="5">
    <source>
        <dbReference type="ARBA" id="ARBA00022833"/>
    </source>
</evidence>
<dbReference type="InterPro" id="IPR048540">
    <property type="entry name" value="Rrn7_cyclin_N"/>
</dbReference>
<keyword evidence="9" id="KW-0539">Nucleus</keyword>
<dbReference type="InterPro" id="IPR033599">
    <property type="entry name" value="TAF1B/Rrn7"/>
</dbReference>
<dbReference type="EMBL" id="JBBWRZ010000014">
    <property type="protein sequence ID" value="KAK8223204.1"/>
    <property type="molecule type" value="Genomic_DNA"/>
</dbReference>
<evidence type="ECO:0000256" key="9">
    <source>
        <dbReference type="ARBA" id="ARBA00023242"/>
    </source>
</evidence>
<evidence type="ECO:0000256" key="7">
    <source>
        <dbReference type="ARBA" id="ARBA00023125"/>
    </source>
</evidence>
<evidence type="ECO:0000313" key="13">
    <source>
        <dbReference type="EMBL" id="KAK8223204.1"/>
    </source>
</evidence>
<keyword evidence="8" id="KW-0804">Transcription</keyword>
<feature type="domain" description="Rrn7/TAF1B C-terminal cyclin" evidence="12">
    <location>
        <begin position="232"/>
        <end position="399"/>
    </location>
</feature>
<evidence type="ECO:0000256" key="6">
    <source>
        <dbReference type="ARBA" id="ARBA00023015"/>
    </source>
</evidence>
<sequence>MSSSNFKADRCGVDNCRSRRYTTAEDGYAYCENGHQHSGFGTQRAGEDEDDFNTQGRVSRRKVEKEDQGSRLLSGREALELYLHCYQLILWKQSHWLINTKGLPAELEFVVHDLWALRLQSLKTKVETASDAESQVFSSQSEGETTDTDNDNVARLTRRGRQPDGAPKLIDTIVLCYLAMLMLRLPACLGDLFAWAANGELVYYRARAHVPPDMRDRLPATYHNALEPSSTLTPTTLQKAVVDLFIAYAREYGMAFPPLNYPLVLFRYLKDLTLPLEVYPAVLSLAKLVGYNLSFPEFGTRRRLRPADLPEAQVTSLVVVAVKLLYPWDEVERHPYSASDLGAMKLDWAAWTKASRDLSKLTAPRGRVNFERAIQTAESDVMRMEGKEVDDYLNWYEDMFIDESAEKLPRVDDFRKALFKMFPTGLPAGQEREPVPSGLEDDKLARAQEKRIRAVQGTLMPIEAVPKAAEDAERVRRPGSFYKRYREPVELEGTAKIFYETVAKQAGLTLKSLVKGVFFTERRLERWINKERKMEKEAEIM</sequence>
<evidence type="ECO:0000256" key="3">
    <source>
        <dbReference type="ARBA" id="ARBA00022723"/>
    </source>
</evidence>
<reference evidence="13 14" key="1">
    <citation type="submission" date="2024-04" db="EMBL/GenBank/DDBJ databases">
        <title>Phyllosticta paracitricarpa is synonymous to the EU quarantine fungus P. citricarpa based on phylogenomic analyses.</title>
        <authorList>
            <consortium name="Lawrence Berkeley National Laboratory"/>
            <person name="Van Ingen-Buijs V.A."/>
            <person name="Van Westerhoven A.C."/>
            <person name="Haridas S."/>
            <person name="Skiadas P."/>
            <person name="Martin F."/>
            <person name="Groenewald J.Z."/>
            <person name="Crous P.W."/>
            <person name="Seidl M.F."/>
        </authorList>
    </citation>
    <scope>NUCLEOTIDE SEQUENCE [LARGE SCALE GENOMIC DNA]</scope>
    <source>
        <strain evidence="13 14">CBS 123374</strain>
    </source>
</reference>
<comment type="caution">
    <text evidence="13">The sequence shown here is derived from an EMBL/GenBank/DDBJ whole genome shotgun (WGS) entry which is preliminary data.</text>
</comment>
<name>A0ABR1Y977_9PEZI</name>
<dbReference type="PANTHER" id="PTHR31576:SF2">
    <property type="entry name" value="TATA BOX-BINDING PROTEIN-ASSOCIATED FACTOR RNA POLYMERASE I SUBUNIT B"/>
    <property type="match status" value="1"/>
</dbReference>
<protein>
    <recommendedName>
        <fullName evidence="15">RRN7-type domain-containing protein</fullName>
    </recommendedName>
</protein>
<comment type="similarity">
    <text evidence="2">Belongs to the RRN7/TAF1B family.</text>
</comment>
<evidence type="ECO:0000256" key="8">
    <source>
        <dbReference type="ARBA" id="ARBA00023163"/>
    </source>
</evidence>
<dbReference type="PANTHER" id="PTHR31576">
    <property type="entry name" value="TATA BOX-BINDING PROTEIN-ASSOCIATED FACTOR RNA POLYMERASE I SUBUNIT B"/>
    <property type="match status" value="1"/>
</dbReference>
<feature type="compositionally biased region" description="Polar residues" evidence="10">
    <location>
        <begin position="131"/>
        <end position="143"/>
    </location>
</feature>
<dbReference type="Proteomes" id="UP001492380">
    <property type="component" value="Unassembled WGS sequence"/>
</dbReference>
<dbReference type="InterPro" id="IPR048538">
    <property type="entry name" value="Rrn7_cyclin_C"/>
</dbReference>
<evidence type="ECO:0000256" key="2">
    <source>
        <dbReference type="ARBA" id="ARBA00006899"/>
    </source>
</evidence>